<keyword evidence="1" id="KW-0175">Coiled coil</keyword>
<protein>
    <submittedName>
        <fullName evidence="2">Uncharacterized protein</fullName>
    </submittedName>
</protein>
<dbReference type="RefSeq" id="WP_011135029.1">
    <property type="nucleotide sequence ID" value="NC_005085.1"/>
</dbReference>
<evidence type="ECO:0000256" key="1">
    <source>
        <dbReference type="SAM" id="Coils"/>
    </source>
</evidence>
<sequence>MARTASTKAPKAAPAVELHHDDVVPVNVMAIAQASYGEDRDLLNQLLGQAQMADAVAKLTATVAVSKMAYVKENKLYQALSGMKDRDGRGLSGTWEEFCKLLGTSAPKVNEDINNLQSFGEEALESMSRMGIGYRELRQFRKLPDDSKAALIEVAKIGDKEAFVELAEEIIAKHAKEKDVLTQRVTEAEADLDARARVLQDKNSKIDRLTEEVAKLANPLQTLPWDERVAPFQQEITQRQALLDAALAKHLEAVKALDAWFTAEATQSLDHDPEAPWELPPAVRAVVLHLDDAVNRSAMLVAEVRNELDKRFGGDIAAARSNVLREEA</sequence>
<evidence type="ECO:0000313" key="3">
    <source>
        <dbReference type="Proteomes" id="UP000001424"/>
    </source>
</evidence>
<dbReference type="OrthoDB" id="8564384at2"/>
<accession>Q7NXZ9</accession>
<dbReference type="AlphaFoldDB" id="Q7NXZ9"/>
<dbReference type="Proteomes" id="UP000001424">
    <property type="component" value="Chromosome"/>
</dbReference>
<proteinExistence type="predicted"/>
<dbReference type="KEGG" id="cvi:CV_1477"/>
<keyword evidence="3" id="KW-1185">Reference proteome</keyword>
<dbReference type="eggNOG" id="ENOG502ZIS3">
    <property type="taxonomic scope" value="Bacteria"/>
</dbReference>
<dbReference type="EMBL" id="AE016825">
    <property type="protein sequence ID" value="AAQ59152.1"/>
    <property type="molecule type" value="Genomic_DNA"/>
</dbReference>
<gene>
    <name evidence="2" type="ordered locus">CV_1477</name>
</gene>
<dbReference type="HOGENOM" id="CLU_070785_0_0_4"/>
<feature type="coiled-coil region" evidence="1">
    <location>
        <begin position="164"/>
        <end position="191"/>
    </location>
</feature>
<dbReference type="STRING" id="243365.CV_1477"/>
<organism evidence="2 3">
    <name type="scientific">Chromobacterium violaceum (strain ATCC 12472 / DSM 30191 / JCM 1249 / CCUG 213 / NBRC 12614 / NCIMB 9131 / NCTC 9757 / MK)</name>
    <dbReference type="NCBI Taxonomy" id="243365"/>
    <lineage>
        <taxon>Bacteria</taxon>
        <taxon>Pseudomonadati</taxon>
        <taxon>Pseudomonadota</taxon>
        <taxon>Betaproteobacteria</taxon>
        <taxon>Neisseriales</taxon>
        <taxon>Chromobacteriaceae</taxon>
        <taxon>Chromobacterium</taxon>
    </lineage>
</organism>
<evidence type="ECO:0000313" key="2">
    <source>
        <dbReference type="EMBL" id="AAQ59152.1"/>
    </source>
</evidence>
<name>Q7NXZ9_CHRVO</name>
<reference evidence="2 3" key="1">
    <citation type="journal article" date="2003" name="Proc. Natl. Acad. Sci. U.S.A.">
        <title>The complete genome sequence of Chromobacterium violaceum reveals remarkable and exploitable bacterial adaptability.</title>
        <authorList>
            <person name="Vasconcelos A.T.R."/>
            <person name="de Almeida D.F."/>
            <person name="Almeida F.C."/>
            <person name="de Almeida L.G.P."/>
            <person name="de Almeida R."/>
            <person name="Goncalves J.A.A."/>
            <person name="Andrade E.M."/>
            <person name="Antonio R.V."/>
            <person name="Araripe J."/>
            <person name="de Araujo M.F.F."/>
            <person name="Filho S.A."/>
            <person name="Azevedo V."/>
            <person name="Batista A.J."/>
            <person name="Bataus L.A.M."/>
            <person name="Batista J.S."/>
            <person name="Belo A."/>
            <person name="vander Berg C."/>
            <person name="Blamey J."/>
            <person name="Bogo M."/>
            <person name="Bonato S."/>
            <person name="Bordignon J."/>
            <person name="Brito C.A."/>
            <person name="Brocchi M."/>
            <person name="Burity H.A."/>
            <person name="Camargo A.A."/>
            <person name="Cardoso D.D.P."/>
            <person name="Carneiro N.P."/>
            <person name="Carraro D.M."/>
            <person name="Carvalho C.M.B."/>
            <person name="Cascardo J.C.M."/>
            <person name="Cavada B.S."/>
            <person name="Chueire L.M.O."/>
            <person name="Pasa T.B.C."/>
            <person name="Duran N."/>
            <person name="Fagundes N."/>
            <person name="Falcao C.L."/>
            <person name="Fantinatti F."/>
            <person name="Farias I.P."/>
            <person name="Felipe M.S.S."/>
            <person name="Ferrari L.P."/>
            <person name="Ferro J.A."/>
            <person name="Ferro M.I.T."/>
            <person name="Franco G.R."/>
            <person name="Freitas N.S.A."/>
            <person name="Furlan L.R."/>
            <person name="Gazzinelli R.T."/>
            <person name="Gomes E.A."/>
            <person name="Goncalves P.R."/>
            <person name="Grangeiro T.B."/>
            <person name="Grattapaglia D."/>
            <person name="Grisard E.C."/>
            <person name="Guimaraes C.T."/>
            <person name="Hanna E.S."/>
            <person name="Hungria M."/>
            <person name="Jardim S.N."/>
            <person name="Laurino J."/>
            <person name="Leoi L.C.T."/>
            <person name="Fassarella L."/>
            <person name="Lima A."/>
            <person name="Loureiro M.F."/>
            <person name="Lyra M.C.P."/>
            <person name="Macedo M."/>
            <person name="Madeira H.M.F."/>
            <person name="Manfio G.P."/>
            <person name="Maranhao A.Q."/>
            <person name="Martins W.S."/>
            <person name="di Mauro S.M.Z."/>
            <person name="de Medeiros S.R.B."/>
            <person name="Meissner R.D.V."/>
            <person name="Menck C.F.M."/>
            <person name="Moreira M.A.M."/>
            <person name="Nascimento F.F."/>
            <person name="Nicolas M.F."/>
            <person name="Oliveira J.G."/>
            <person name="Oliveira S.C."/>
            <person name="Paixao R.F.C."/>
            <person name="Parente J.A."/>
            <person name="Pedrosa F.O."/>
            <person name="Pena S.J.D."/>
            <person name="Perreira J.O."/>
            <person name="Perreira M."/>
            <person name="Pinto L.S.R.C."/>
            <person name="Pinto L.S."/>
            <person name="Porto J.I.R."/>
            <person name="Potrich D.P."/>
            <person name="Neto C.E.R."/>
            <person name="Reis A.M.M."/>
            <person name="Rigo L.U."/>
            <person name="Rondinelli E."/>
            <person name="dos Santos E.B.P."/>
            <person name="Santos F.R."/>
            <person name="Schneider M.P.C."/>
            <person name="Seuanez H.N."/>
            <person name="Silva A.M.R."/>
            <person name="da Silva A.L.C."/>
            <person name="Silva D.W."/>
            <person name="Silva R."/>
            <person name="Simoes I.C."/>
            <person name="Simon D."/>
            <person name="Soares C.M.A."/>
            <person name="Soares R.B.A."/>
            <person name="Souza E.M."/>
            <person name="Souza K.R.L."/>
            <person name="Souza R.C."/>
            <person name="Steffens M.B.R."/>
            <person name="Steindel M."/>
            <person name="Teixeira S.R."/>
            <person name="Urmenyi T."/>
            <person name="Vettore A."/>
            <person name="Wassem R."/>
            <person name="Zaha A."/>
            <person name="Simpson A.J.G."/>
        </authorList>
    </citation>
    <scope>NUCLEOTIDE SEQUENCE [LARGE SCALE GENOMIC DNA]</scope>
    <source>
        <strain evidence="3">ATCC 12472 / DSM 30191 / JCM 1249 / NBRC 12614 / NCIMB 9131 / NCTC 9757</strain>
    </source>
</reference>